<organism evidence="1">
    <name type="scientific">marine sediment metagenome</name>
    <dbReference type="NCBI Taxonomy" id="412755"/>
    <lineage>
        <taxon>unclassified sequences</taxon>
        <taxon>metagenomes</taxon>
        <taxon>ecological metagenomes</taxon>
    </lineage>
</organism>
<dbReference type="AlphaFoldDB" id="X1KQ46"/>
<gene>
    <name evidence="1" type="ORF">S03H2_72994</name>
</gene>
<proteinExistence type="predicted"/>
<name>X1KQ46_9ZZZZ</name>
<feature type="non-terminal residue" evidence="1">
    <location>
        <position position="1"/>
    </location>
</feature>
<comment type="caution">
    <text evidence="1">The sequence shown here is derived from an EMBL/GenBank/DDBJ whole genome shotgun (WGS) entry which is preliminary data.</text>
</comment>
<accession>X1KQ46</accession>
<protein>
    <submittedName>
        <fullName evidence="1">Uncharacterized protein</fullName>
    </submittedName>
</protein>
<feature type="non-terminal residue" evidence="1">
    <location>
        <position position="37"/>
    </location>
</feature>
<sequence>SAYTPLNLINPTLSHLNGTPGLAKTIPSMKSSNSCIF</sequence>
<dbReference type="EMBL" id="BARU01049723">
    <property type="protein sequence ID" value="GAH95755.1"/>
    <property type="molecule type" value="Genomic_DNA"/>
</dbReference>
<evidence type="ECO:0000313" key="1">
    <source>
        <dbReference type="EMBL" id="GAH95755.1"/>
    </source>
</evidence>
<reference evidence="1" key="1">
    <citation type="journal article" date="2014" name="Front. Microbiol.">
        <title>High frequency of phylogenetically diverse reductive dehalogenase-homologous genes in deep subseafloor sedimentary metagenomes.</title>
        <authorList>
            <person name="Kawai M."/>
            <person name="Futagami T."/>
            <person name="Toyoda A."/>
            <person name="Takaki Y."/>
            <person name="Nishi S."/>
            <person name="Hori S."/>
            <person name="Arai W."/>
            <person name="Tsubouchi T."/>
            <person name="Morono Y."/>
            <person name="Uchiyama I."/>
            <person name="Ito T."/>
            <person name="Fujiyama A."/>
            <person name="Inagaki F."/>
            <person name="Takami H."/>
        </authorList>
    </citation>
    <scope>NUCLEOTIDE SEQUENCE</scope>
    <source>
        <strain evidence="1">Expedition CK06-06</strain>
    </source>
</reference>